<dbReference type="SMART" id="SM00417">
    <property type="entry name" value="H4"/>
    <property type="match status" value="1"/>
</dbReference>
<keyword evidence="6 10" id="KW-0158">Chromosome</keyword>
<evidence type="ECO:0000256" key="7">
    <source>
        <dbReference type="ARBA" id="ARBA00023125"/>
    </source>
</evidence>
<keyword evidence="9 10" id="KW-0544">Nucleosome core</keyword>
<dbReference type="GO" id="GO:0005634">
    <property type="term" value="C:nucleus"/>
    <property type="evidence" value="ECO:0007669"/>
    <property type="project" value="UniProtKB-SubCell"/>
</dbReference>
<dbReference type="GO" id="GO:0046982">
    <property type="term" value="F:protein heterodimerization activity"/>
    <property type="evidence" value="ECO:0007669"/>
    <property type="project" value="InterPro"/>
</dbReference>
<evidence type="ECO:0000256" key="4">
    <source>
        <dbReference type="ARBA" id="ARBA00006564"/>
    </source>
</evidence>
<comment type="similarity">
    <text evidence="4 10">Belongs to the histone H4 family.</text>
</comment>
<organism evidence="12 13">
    <name type="scientific">Armadillidium nasatum</name>
    <dbReference type="NCBI Taxonomy" id="96803"/>
    <lineage>
        <taxon>Eukaryota</taxon>
        <taxon>Metazoa</taxon>
        <taxon>Ecdysozoa</taxon>
        <taxon>Arthropoda</taxon>
        <taxon>Crustacea</taxon>
        <taxon>Multicrustacea</taxon>
        <taxon>Malacostraca</taxon>
        <taxon>Eumalacostraca</taxon>
        <taxon>Peracarida</taxon>
        <taxon>Isopoda</taxon>
        <taxon>Oniscidea</taxon>
        <taxon>Crinocheta</taxon>
        <taxon>Armadillidiidae</taxon>
        <taxon>Armadillidium</taxon>
    </lineage>
</organism>
<protein>
    <recommendedName>
        <fullName evidence="5 10">Histone H4</fullName>
    </recommendedName>
</protein>
<gene>
    <name evidence="12" type="primary">H4_3</name>
    <name evidence="12" type="ORF">Anas_07800</name>
</gene>
<evidence type="ECO:0000313" key="13">
    <source>
        <dbReference type="Proteomes" id="UP000326759"/>
    </source>
</evidence>
<dbReference type="Gene3D" id="1.10.20.10">
    <property type="entry name" value="Histone, subunit A"/>
    <property type="match status" value="1"/>
</dbReference>
<comment type="subunit">
    <text evidence="10">The nucleosome is a histone octamer containing two molecules each of H2A, H2B, H3 and H4 assembled in one H3-H4 heterotetramer and two H2A-H2B heterodimers. The octamer wraps approximately 147 bp of DNA.</text>
</comment>
<keyword evidence="13" id="KW-1185">Reference proteome</keyword>
<comment type="caution">
    <text evidence="12">The sequence shown here is derived from an EMBL/GenBank/DDBJ whole genome shotgun (WGS) entry which is preliminary data.</text>
</comment>
<proteinExistence type="inferred from homology"/>
<name>A0A5N5SJ13_9CRUS</name>
<evidence type="ECO:0000259" key="11">
    <source>
        <dbReference type="Pfam" id="PF02969"/>
    </source>
</evidence>
<evidence type="ECO:0000256" key="9">
    <source>
        <dbReference type="ARBA" id="ARBA00023269"/>
    </source>
</evidence>
<dbReference type="GO" id="GO:0030527">
    <property type="term" value="F:structural constituent of chromatin"/>
    <property type="evidence" value="ECO:0007669"/>
    <property type="project" value="InterPro"/>
</dbReference>
<reference evidence="12 13" key="1">
    <citation type="journal article" date="2019" name="PLoS Biol.">
        <title>Sex chromosomes control vertical transmission of feminizing Wolbachia symbionts in an isopod.</title>
        <authorList>
            <person name="Becking T."/>
            <person name="Chebbi M.A."/>
            <person name="Giraud I."/>
            <person name="Moumen B."/>
            <person name="Laverre T."/>
            <person name="Caubet Y."/>
            <person name="Peccoud J."/>
            <person name="Gilbert C."/>
            <person name="Cordaux R."/>
        </authorList>
    </citation>
    <scope>NUCLEOTIDE SEQUENCE [LARGE SCALE GENOMIC DNA]</scope>
    <source>
        <strain evidence="12">ANa2</strain>
        <tissue evidence="12">Whole body excluding digestive tract and cuticle</tissue>
    </source>
</reference>
<evidence type="ECO:0000256" key="3">
    <source>
        <dbReference type="ARBA" id="ARBA00004286"/>
    </source>
</evidence>
<evidence type="ECO:0000256" key="1">
    <source>
        <dbReference type="ARBA" id="ARBA00002001"/>
    </source>
</evidence>
<keyword evidence="8 10" id="KW-0539">Nucleus</keyword>
<dbReference type="Pfam" id="PF02969">
    <property type="entry name" value="TAF"/>
    <property type="match status" value="1"/>
</dbReference>
<evidence type="ECO:0000256" key="10">
    <source>
        <dbReference type="RuleBase" id="RU000528"/>
    </source>
</evidence>
<dbReference type="OrthoDB" id="2532770at2759"/>
<dbReference type="AlphaFoldDB" id="A0A5N5SJ13"/>
<evidence type="ECO:0000256" key="8">
    <source>
        <dbReference type="ARBA" id="ARBA00023242"/>
    </source>
</evidence>
<dbReference type="PRINTS" id="PR00623">
    <property type="entry name" value="HISTONEH4"/>
</dbReference>
<accession>A0A5N5SJ13</accession>
<dbReference type="EMBL" id="SEYY01024525">
    <property type="protein sequence ID" value="KAB7494063.1"/>
    <property type="molecule type" value="Genomic_DNA"/>
</dbReference>
<dbReference type="InterPro" id="IPR009072">
    <property type="entry name" value="Histone-fold"/>
</dbReference>
<dbReference type="GO" id="GO:0000786">
    <property type="term" value="C:nucleosome"/>
    <property type="evidence" value="ECO:0007669"/>
    <property type="project" value="UniProtKB-KW"/>
</dbReference>
<keyword evidence="7 10" id="KW-0238">DNA-binding</keyword>
<dbReference type="PANTHER" id="PTHR10484">
    <property type="entry name" value="HISTONE H4"/>
    <property type="match status" value="1"/>
</dbReference>
<dbReference type="Proteomes" id="UP000326759">
    <property type="component" value="Unassembled WGS sequence"/>
</dbReference>
<dbReference type="GO" id="GO:0003677">
    <property type="term" value="F:DNA binding"/>
    <property type="evidence" value="ECO:0007669"/>
    <property type="project" value="UniProtKB-KW"/>
</dbReference>
<evidence type="ECO:0000256" key="5">
    <source>
        <dbReference type="ARBA" id="ARBA00020836"/>
    </source>
</evidence>
<comment type="subcellular location">
    <subcellularLocation>
        <location evidence="3">Chromosome</location>
    </subcellularLocation>
    <subcellularLocation>
        <location evidence="2">Nucleus</location>
    </subcellularLocation>
</comment>
<evidence type="ECO:0000256" key="2">
    <source>
        <dbReference type="ARBA" id="ARBA00004123"/>
    </source>
</evidence>
<sequence length="146" mass="16603">MVLIEKYFRNLMSLLKSEKAKIFTDTTILYFHIPSKVIPITRVIQCHGMTIILDHAFPIPIMGVKSSESGGIILSVVTKVPLANNSGEETRGVLKVFLENVIRKAVKYTEHAKRKTATAMDVVYSLKKLGLAYTRRVIYTYHLEYK</sequence>
<dbReference type="InterPro" id="IPR004823">
    <property type="entry name" value="TAF_TATA-bd_Histone-like_dom"/>
</dbReference>
<dbReference type="SUPFAM" id="SSF47113">
    <property type="entry name" value="Histone-fold"/>
    <property type="match status" value="1"/>
</dbReference>
<feature type="domain" description="TATA box binding protein associated factor (TAF) histone-like fold" evidence="11">
    <location>
        <begin position="98"/>
        <end position="127"/>
    </location>
</feature>
<comment type="function">
    <text evidence="1 10">Core component of nucleosome. Nucleosomes wrap and compact DNA into chromatin, limiting DNA accessibility to the cellular machineries which require DNA as a template. Histones thereby play a central role in transcription regulation, DNA repair, DNA replication and chromosomal stability. DNA accessibility is regulated via a complex set of post-translational modifications of histones, also called histone code, and nucleosome remodeling.</text>
</comment>
<evidence type="ECO:0000256" key="6">
    <source>
        <dbReference type="ARBA" id="ARBA00022454"/>
    </source>
</evidence>
<evidence type="ECO:0000313" key="12">
    <source>
        <dbReference type="EMBL" id="KAB7494063.1"/>
    </source>
</evidence>
<dbReference type="InterPro" id="IPR001951">
    <property type="entry name" value="Histone_H4"/>
</dbReference>